<evidence type="ECO:0000256" key="1">
    <source>
        <dbReference type="ARBA" id="ARBA00004651"/>
    </source>
</evidence>
<evidence type="ECO:0000313" key="9">
    <source>
        <dbReference type="EMBL" id="EGB15675.1"/>
    </source>
</evidence>
<dbReference type="KEGG" id="ddn:DND132_2472"/>
<evidence type="ECO:0000256" key="2">
    <source>
        <dbReference type="ARBA" id="ARBA00022475"/>
    </source>
</evidence>
<feature type="transmembrane region" description="Helical" evidence="7">
    <location>
        <begin position="163"/>
        <end position="191"/>
    </location>
</feature>
<dbReference type="InterPro" id="IPR002898">
    <property type="entry name" value="MotA_ExbB_proton_chnl"/>
</dbReference>
<keyword evidence="6" id="KW-0813">Transport</keyword>
<evidence type="ECO:0000313" key="10">
    <source>
        <dbReference type="Proteomes" id="UP000007845"/>
    </source>
</evidence>
<gene>
    <name evidence="9" type="ORF">DND132_2472</name>
</gene>
<keyword evidence="2" id="KW-1003">Cell membrane</keyword>
<dbReference type="Proteomes" id="UP000007845">
    <property type="component" value="Chromosome"/>
</dbReference>
<organism evidence="9 10">
    <name type="scientific">Pseudodesulfovibrio mercurii</name>
    <dbReference type="NCBI Taxonomy" id="641491"/>
    <lineage>
        <taxon>Bacteria</taxon>
        <taxon>Pseudomonadati</taxon>
        <taxon>Thermodesulfobacteriota</taxon>
        <taxon>Desulfovibrionia</taxon>
        <taxon>Desulfovibrionales</taxon>
        <taxon>Desulfovibrionaceae</taxon>
    </lineage>
</organism>
<dbReference type="EMBL" id="CP003220">
    <property type="protein sequence ID" value="EGB15675.1"/>
    <property type="molecule type" value="Genomic_DNA"/>
</dbReference>
<sequence>MNNANDIRKEAAPAGVYRERVPEPRKARIAAQARTSWKTDLVSHWRYYSAAMLVGALLTAGYILAGPRIMEAARHVDILETMFRRVGVVGILLYPLALLLAYLVIRDIRHLRGACDTPAWPALYTVILCTAPNAGLLGTFIAMQDTFTSIDFSAGLVKAFSGMALQIGVALGSTIFGIILFIVATIAKLLLNSACNPKERQS</sequence>
<proteinExistence type="inferred from homology"/>
<protein>
    <recommendedName>
        <fullName evidence="8">MotA/TolQ/ExbB proton channel domain-containing protein</fullName>
    </recommendedName>
</protein>
<evidence type="ECO:0000256" key="4">
    <source>
        <dbReference type="ARBA" id="ARBA00022989"/>
    </source>
</evidence>
<dbReference type="AlphaFoldDB" id="F0JCJ5"/>
<keyword evidence="3 7" id="KW-0812">Transmembrane</keyword>
<dbReference type="Pfam" id="PF01618">
    <property type="entry name" value="MotA_ExbB"/>
    <property type="match status" value="1"/>
</dbReference>
<dbReference type="RefSeq" id="WP_014323101.1">
    <property type="nucleotide sequence ID" value="NC_016803.1"/>
</dbReference>
<keyword evidence="6" id="KW-0653">Protein transport</keyword>
<comment type="similarity">
    <text evidence="6">Belongs to the exbB/tolQ family.</text>
</comment>
<feature type="transmembrane region" description="Helical" evidence="7">
    <location>
        <begin position="117"/>
        <end position="143"/>
    </location>
</feature>
<evidence type="ECO:0000256" key="5">
    <source>
        <dbReference type="ARBA" id="ARBA00023136"/>
    </source>
</evidence>
<accession>F0JCJ5</accession>
<feature type="domain" description="MotA/TolQ/ExbB proton channel" evidence="8">
    <location>
        <begin position="125"/>
        <end position="195"/>
    </location>
</feature>
<feature type="transmembrane region" description="Helical" evidence="7">
    <location>
        <begin position="47"/>
        <end position="65"/>
    </location>
</feature>
<dbReference type="GO" id="GO:0015031">
    <property type="term" value="P:protein transport"/>
    <property type="evidence" value="ECO:0007669"/>
    <property type="project" value="UniProtKB-KW"/>
</dbReference>
<evidence type="ECO:0000259" key="8">
    <source>
        <dbReference type="Pfam" id="PF01618"/>
    </source>
</evidence>
<dbReference type="STRING" id="641491.DND132_2472"/>
<name>F0JCJ5_9BACT</name>
<feature type="transmembrane region" description="Helical" evidence="7">
    <location>
        <begin position="85"/>
        <end position="105"/>
    </location>
</feature>
<evidence type="ECO:0000256" key="6">
    <source>
        <dbReference type="RuleBase" id="RU004057"/>
    </source>
</evidence>
<evidence type="ECO:0000256" key="7">
    <source>
        <dbReference type="SAM" id="Phobius"/>
    </source>
</evidence>
<dbReference type="GO" id="GO:0005886">
    <property type="term" value="C:plasma membrane"/>
    <property type="evidence" value="ECO:0007669"/>
    <property type="project" value="UniProtKB-SubCell"/>
</dbReference>
<keyword evidence="5 7" id="KW-0472">Membrane</keyword>
<dbReference type="HOGENOM" id="CLU_1352809_0_0_7"/>
<evidence type="ECO:0000256" key="3">
    <source>
        <dbReference type="ARBA" id="ARBA00022692"/>
    </source>
</evidence>
<comment type="subcellular location">
    <subcellularLocation>
        <location evidence="1">Cell membrane</location>
        <topology evidence="1">Multi-pass membrane protein</topology>
    </subcellularLocation>
    <subcellularLocation>
        <location evidence="6">Membrane</location>
        <topology evidence="6">Multi-pass membrane protein</topology>
    </subcellularLocation>
</comment>
<keyword evidence="10" id="KW-1185">Reference proteome</keyword>
<reference evidence="9 10" key="1">
    <citation type="journal article" date="2011" name="J. Bacteriol.">
        <title>Genome sequence of the mercury-methylating strain Desulfovibrio desulfuricans ND132.</title>
        <authorList>
            <person name="Brown S.D."/>
            <person name="Gilmour C.C."/>
            <person name="Kucken A.M."/>
            <person name="Wall J.D."/>
            <person name="Elias D.A."/>
            <person name="Brandt C.C."/>
            <person name="Podar M."/>
            <person name="Chertkov O."/>
            <person name="Held B."/>
            <person name="Bruce D.C."/>
            <person name="Detter J.C."/>
            <person name="Tapia R."/>
            <person name="Han C.S."/>
            <person name="Goodwin L.A."/>
            <person name="Cheng J.F."/>
            <person name="Pitluck S."/>
            <person name="Woyke T."/>
            <person name="Mikhailova N."/>
            <person name="Ivanova N.N."/>
            <person name="Han J."/>
            <person name="Lucas S."/>
            <person name="Lapidus A.L."/>
            <person name="Land M.L."/>
            <person name="Hauser L.J."/>
            <person name="Palumbo A.V."/>
        </authorList>
    </citation>
    <scope>NUCLEOTIDE SEQUENCE [LARGE SCALE GENOMIC DNA]</scope>
    <source>
        <strain evidence="9 10">ND132</strain>
    </source>
</reference>
<keyword evidence="4 7" id="KW-1133">Transmembrane helix</keyword>